<protein>
    <recommendedName>
        <fullName evidence="5">Integral membrane protein</fullName>
    </recommendedName>
</protein>
<reference evidence="3" key="2">
    <citation type="submission" date="2020-09" db="EMBL/GenBank/DDBJ databases">
        <authorList>
            <person name="Sun Q."/>
            <person name="Ohkuma M."/>
        </authorList>
    </citation>
    <scope>NUCLEOTIDE SEQUENCE</scope>
    <source>
        <strain evidence="3">JCM 4654</strain>
    </source>
</reference>
<evidence type="ECO:0000313" key="3">
    <source>
        <dbReference type="EMBL" id="GHD90396.1"/>
    </source>
</evidence>
<feature type="transmembrane region" description="Helical" evidence="2">
    <location>
        <begin position="247"/>
        <end position="271"/>
    </location>
</feature>
<name>A0A919CXP9_9ACTN</name>
<feature type="transmembrane region" description="Helical" evidence="2">
    <location>
        <begin position="345"/>
        <end position="363"/>
    </location>
</feature>
<feature type="transmembrane region" description="Helical" evidence="2">
    <location>
        <begin position="124"/>
        <end position="142"/>
    </location>
</feature>
<proteinExistence type="predicted"/>
<dbReference type="RefSeq" id="WP_229865352.1">
    <property type="nucleotide sequence ID" value="NZ_BMVF01000008.1"/>
</dbReference>
<comment type="caution">
    <text evidence="3">The sequence shown here is derived from an EMBL/GenBank/DDBJ whole genome shotgun (WGS) entry which is preliminary data.</text>
</comment>
<feature type="region of interest" description="Disordered" evidence="1">
    <location>
        <begin position="1"/>
        <end position="21"/>
    </location>
</feature>
<organism evidence="3 4">
    <name type="scientific">Streptomyces naganishii JCM 4654</name>
    <dbReference type="NCBI Taxonomy" id="1306179"/>
    <lineage>
        <taxon>Bacteria</taxon>
        <taxon>Bacillati</taxon>
        <taxon>Actinomycetota</taxon>
        <taxon>Actinomycetes</taxon>
        <taxon>Kitasatosporales</taxon>
        <taxon>Streptomycetaceae</taxon>
        <taxon>Streptomyces</taxon>
    </lineage>
</organism>
<evidence type="ECO:0000313" key="4">
    <source>
        <dbReference type="Proteomes" id="UP000608955"/>
    </source>
</evidence>
<feature type="transmembrane region" description="Helical" evidence="2">
    <location>
        <begin position="98"/>
        <end position="118"/>
    </location>
</feature>
<keyword evidence="4" id="KW-1185">Reference proteome</keyword>
<keyword evidence="2" id="KW-1133">Transmembrane helix</keyword>
<evidence type="ECO:0000256" key="2">
    <source>
        <dbReference type="SAM" id="Phobius"/>
    </source>
</evidence>
<keyword evidence="2" id="KW-0812">Transmembrane</keyword>
<gene>
    <name evidence="3" type="ORF">GCM10010508_34950</name>
</gene>
<dbReference type="EMBL" id="BMVF01000008">
    <property type="protein sequence ID" value="GHD90396.1"/>
    <property type="molecule type" value="Genomic_DNA"/>
</dbReference>
<dbReference type="AlphaFoldDB" id="A0A919CXP9"/>
<feature type="transmembrane region" description="Helical" evidence="2">
    <location>
        <begin position="167"/>
        <end position="187"/>
    </location>
</feature>
<feature type="transmembrane region" description="Helical" evidence="2">
    <location>
        <begin position="207"/>
        <end position="226"/>
    </location>
</feature>
<sequence length="380" mass="38659">MSDLADHGRSAVAPRRGAADPVKTLMHHHRELCRRAVDPMEIAAGLEAHGVTDRTAARFRHRDVFSLAEEMYARSSHDDAVTPHPERTGAPRLAPDQVLLSLLPGALCAAAVAGLHLTGGRTRLAVAAAGVLAVALGARAALRHGPLSTPGHTPPGTSAPGTRAATYWLLAYALLGDGLLAATVAGGPDGLPDGTRAGAWPLTTAPFLALALACAPAAWTAHLFTARARRRLATSRGLEEFTAVVRPLLLGAFGLFLCALTALLAACAAVLHEPAGYAQALALGALLLLARLLVTHGFTHAPAVALGAAAAVEALAQATVLAGRLPGCGPLAGPVDTLVTARGPGAVQALACAAAALALLAHANRTLTRASAHARPEEQQ</sequence>
<evidence type="ECO:0008006" key="5">
    <source>
        <dbReference type="Google" id="ProtNLM"/>
    </source>
</evidence>
<reference evidence="3" key="1">
    <citation type="journal article" date="2014" name="Int. J. Syst. Evol. Microbiol.">
        <title>Complete genome sequence of Corynebacterium casei LMG S-19264T (=DSM 44701T), isolated from a smear-ripened cheese.</title>
        <authorList>
            <consortium name="US DOE Joint Genome Institute (JGI-PGF)"/>
            <person name="Walter F."/>
            <person name="Albersmeier A."/>
            <person name="Kalinowski J."/>
            <person name="Ruckert C."/>
        </authorList>
    </citation>
    <scope>NUCLEOTIDE SEQUENCE</scope>
    <source>
        <strain evidence="3">JCM 4654</strain>
    </source>
</reference>
<dbReference type="Proteomes" id="UP000608955">
    <property type="component" value="Unassembled WGS sequence"/>
</dbReference>
<feature type="transmembrane region" description="Helical" evidence="2">
    <location>
        <begin position="277"/>
        <end position="294"/>
    </location>
</feature>
<evidence type="ECO:0000256" key="1">
    <source>
        <dbReference type="SAM" id="MobiDB-lite"/>
    </source>
</evidence>
<feature type="transmembrane region" description="Helical" evidence="2">
    <location>
        <begin position="301"/>
        <end position="325"/>
    </location>
</feature>
<keyword evidence="2" id="KW-0472">Membrane</keyword>
<accession>A0A919CXP9</accession>